<organism evidence="8 9">
    <name type="scientific">Aliikangiella marina</name>
    <dbReference type="NCBI Taxonomy" id="1712262"/>
    <lineage>
        <taxon>Bacteria</taxon>
        <taxon>Pseudomonadati</taxon>
        <taxon>Pseudomonadota</taxon>
        <taxon>Gammaproteobacteria</taxon>
        <taxon>Oceanospirillales</taxon>
        <taxon>Pleioneaceae</taxon>
        <taxon>Aliikangiella</taxon>
    </lineage>
</organism>
<evidence type="ECO:0000256" key="3">
    <source>
        <dbReference type="ARBA" id="ARBA00023002"/>
    </source>
</evidence>
<evidence type="ECO:0000256" key="2">
    <source>
        <dbReference type="ARBA" id="ARBA00022964"/>
    </source>
</evidence>
<feature type="binding site" evidence="5">
    <location>
        <begin position="118"/>
        <end position="120"/>
    </location>
    <ligand>
        <name>2-oxoglutarate</name>
        <dbReference type="ChEBI" id="CHEBI:16810"/>
    </ligand>
</feature>
<evidence type="ECO:0000259" key="7">
    <source>
        <dbReference type="PROSITE" id="PS51471"/>
    </source>
</evidence>
<gene>
    <name evidence="8" type="primary">alkB</name>
    <name evidence="8" type="ORF">FLL45_08445</name>
</gene>
<evidence type="ECO:0000256" key="6">
    <source>
        <dbReference type="PIRSR" id="PIRSR604574-2"/>
    </source>
</evidence>
<evidence type="ECO:0000256" key="5">
    <source>
        <dbReference type="PIRSR" id="PIRSR604574-1"/>
    </source>
</evidence>
<dbReference type="GO" id="GO:0035513">
    <property type="term" value="P:oxidative RNA demethylation"/>
    <property type="evidence" value="ECO:0007669"/>
    <property type="project" value="TreeGrafter"/>
</dbReference>
<keyword evidence="3 8" id="KW-0560">Oxidoreductase</keyword>
<keyword evidence="8" id="KW-0489">Methyltransferase</keyword>
<dbReference type="Gene3D" id="2.60.120.590">
    <property type="entry name" value="Alpha-ketoglutarate-dependent dioxygenase AlkB-like"/>
    <property type="match status" value="1"/>
</dbReference>
<feature type="binding site" evidence="5">
    <location>
        <begin position="74"/>
        <end position="76"/>
    </location>
    <ligand>
        <name>substrate</name>
    </ligand>
</feature>
<feature type="binding site" evidence="6">
    <location>
        <position position="185"/>
    </location>
    <ligand>
        <name>Fe cation</name>
        <dbReference type="ChEBI" id="CHEBI:24875"/>
        <note>catalytic</note>
    </ligand>
</feature>
<dbReference type="AlphaFoldDB" id="A0A545TCL7"/>
<feature type="binding site" evidence="5">
    <location>
        <position position="133"/>
    </location>
    <ligand>
        <name>substrate</name>
    </ligand>
</feature>
<feature type="binding site" evidence="5">
    <location>
        <begin position="202"/>
        <end position="208"/>
    </location>
    <ligand>
        <name>2-oxoglutarate</name>
        <dbReference type="ChEBI" id="CHEBI:16810"/>
    </ligand>
</feature>
<evidence type="ECO:0000256" key="1">
    <source>
        <dbReference type="ARBA" id="ARBA00022723"/>
    </source>
</evidence>
<feature type="binding site" evidence="5">
    <location>
        <position position="159"/>
    </location>
    <ligand>
        <name>substrate</name>
    </ligand>
</feature>
<evidence type="ECO:0000256" key="4">
    <source>
        <dbReference type="ARBA" id="ARBA00023004"/>
    </source>
</evidence>
<keyword evidence="2" id="KW-0223">Dioxygenase</keyword>
<evidence type="ECO:0000313" key="9">
    <source>
        <dbReference type="Proteomes" id="UP000317839"/>
    </source>
</evidence>
<keyword evidence="4 6" id="KW-0408">Iron</keyword>
<name>A0A545TCL7_9GAMM</name>
<comment type="caution">
    <text evidence="8">The sequence shown here is derived from an EMBL/GenBank/DDBJ whole genome shotgun (WGS) entry which is preliminary data.</text>
</comment>
<dbReference type="InterPro" id="IPR005123">
    <property type="entry name" value="Oxoglu/Fe-dep_dioxygenase_dom"/>
</dbReference>
<dbReference type="Pfam" id="PF13532">
    <property type="entry name" value="2OG-FeII_Oxy_2"/>
    <property type="match status" value="1"/>
</dbReference>
<dbReference type="GO" id="GO:0032259">
    <property type="term" value="P:methylation"/>
    <property type="evidence" value="ECO:0007669"/>
    <property type="project" value="UniProtKB-KW"/>
</dbReference>
<dbReference type="InterPro" id="IPR004574">
    <property type="entry name" value="Alkb"/>
</dbReference>
<dbReference type="SUPFAM" id="SSF51197">
    <property type="entry name" value="Clavaminate synthase-like"/>
    <property type="match status" value="1"/>
</dbReference>
<comment type="cofactor">
    <cofactor evidence="6">
        <name>Fe(2+)</name>
        <dbReference type="ChEBI" id="CHEBI:29033"/>
    </cofactor>
    <text evidence="6">Binds 1 Fe(2+) ion per subunit.</text>
</comment>
<dbReference type="EMBL" id="VIKR01000002">
    <property type="protein sequence ID" value="TQV74962.1"/>
    <property type="molecule type" value="Genomic_DNA"/>
</dbReference>
<reference evidence="8 9" key="1">
    <citation type="submission" date="2019-06" db="EMBL/GenBank/DDBJ databases">
        <title>Draft genome of Aliikangiella marina GYP-15.</title>
        <authorList>
            <person name="Wang G."/>
        </authorList>
    </citation>
    <scope>NUCLEOTIDE SEQUENCE [LARGE SCALE GENOMIC DNA]</scope>
    <source>
        <strain evidence="8 9">GYP-15</strain>
    </source>
</reference>
<dbReference type="InterPro" id="IPR037151">
    <property type="entry name" value="AlkB-like_sf"/>
</dbReference>
<dbReference type="Proteomes" id="UP000317839">
    <property type="component" value="Unassembled WGS sequence"/>
</dbReference>
<sequence length="211" mass="24248">MTDLFSLQRPEIEEIYPEVWVLANYVKTIPLIEKIQTIDASAPFRQMMTPMGYLTQVSMTNCGNWGWVSDQSGYRYEAHDPLTEQAWPNMPKIFQKLATRAADAVGFADFIPDACLINRYDIGNKMGAHKDKDESDFRWPIVSVSIGLSTEFQIYGKARRGKPINYQLHDGDVMVWGGESRLIYHGVKTVKADKQNLSNHYRYNLTFRKAK</sequence>
<dbReference type="GO" id="GO:0005737">
    <property type="term" value="C:cytoplasm"/>
    <property type="evidence" value="ECO:0007669"/>
    <property type="project" value="TreeGrafter"/>
</dbReference>
<dbReference type="PANTHER" id="PTHR16557:SF2">
    <property type="entry name" value="NUCLEIC ACID DIOXYGENASE ALKBH1"/>
    <property type="match status" value="1"/>
</dbReference>
<proteinExistence type="predicted"/>
<dbReference type="GO" id="GO:0008168">
    <property type="term" value="F:methyltransferase activity"/>
    <property type="evidence" value="ECO:0007669"/>
    <property type="project" value="UniProtKB-KW"/>
</dbReference>
<dbReference type="PANTHER" id="PTHR16557">
    <property type="entry name" value="ALKYLATED DNA REPAIR PROTEIN ALKB-RELATED"/>
    <property type="match status" value="1"/>
</dbReference>
<dbReference type="InterPro" id="IPR027450">
    <property type="entry name" value="AlkB-like"/>
</dbReference>
<keyword evidence="1 6" id="KW-0479">Metal-binding</keyword>
<dbReference type="GO" id="GO:0035515">
    <property type="term" value="F:oxidative RNA demethylase activity"/>
    <property type="evidence" value="ECO:0007669"/>
    <property type="project" value="TreeGrafter"/>
</dbReference>
<feature type="binding site" evidence="6">
    <location>
        <position position="129"/>
    </location>
    <ligand>
        <name>Fe cation</name>
        <dbReference type="ChEBI" id="CHEBI:24875"/>
        <note>catalytic</note>
    </ligand>
</feature>
<dbReference type="NCBIfam" id="NF011930">
    <property type="entry name" value="PRK15401.1"/>
    <property type="match status" value="1"/>
</dbReference>
<dbReference type="PROSITE" id="PS51471">
    <property type="entry name" value="FE2OG_OXY"/>
    <property type="match status" value="1"/>
</dbReference>
<protein>
    <submittedName>
        <fullName evidence="8">DNA oxidative demethylase AlkB</fullName>
        <ecNumber evidence="8">1.14.11.33</ecNumber>
    </submittedName>
</protein>
<dbReference type="RefSeq" id="WP_142941580.1">
    <property type="nucleotide sequence ID" value="NZ_VIKR01000002.1"/>
</dbReference>
<keyword evidence="8" id="KW-0808">Transferase</keyword>
<feature type="domain" description="Fe2OG dioxygenase" evidence="7">
    <location>
        <begin position="111"/>
        <end position="211"/>
    </location>
</feature>
<feature type="binding site" evidence="6">
    <location>
        <position position="131"/>
    </location>
    <ligand>
        <name>Fe cation</name>
        <dbReference type="ChEBI" id="CHEBI:24875"/>
        <note>catalytic</note>
    </ligand>
</feature>
<dbReference type="GO" id="GO:0008198">
    <property type="term" value="F:ferrous iron binding"/>
    <property type="evidence" value="ECO:0007669"/>
    <property type="project" value="TreeGrafter"/>
</dbReference>
<evidence type="ECO:0000313" key="8">
    <source>
        <dbReference type="EMBL" id="TQV74962.1"/>
    </source>
</evidence>
<keyword evidence="9" id="KW-1185">Reference proteome</keyword>
<feature type="binding site" evidence="5">
    <location>
        <position position="67"/>
    </location>
    <ligand>
        <name>substrate</name>
    </ligand>
</feature>
<dbReference type="GO" id="GO:0035516">
    <property type="term" value="F:broad specificity oxidative DNA demethylase activity"/>
    <property type="evidence" value="ECO:0007669"/>
    <property type="project" value="UniProtKB-EC"/>
</dbReference>
<dbReference type="OrthoDB" id="9796932at2"/>
<dbReference type="EC" id="1.14.11.33" evidence="8"/>
<accession>A0A545TCL7</accession>